<evidence type="ECO:0000313" key="4">
    <source>
        <dbReference type="Proteomes" id="UP000245462"/>
    </source>
</evidence>
<dbReference type="OrthoDB" id="1522602at2"/>
<keyword evidence="4" id="KW-1185">Reference proteome</keyword>
<dbReference type="Pfam" id="PF17116">
    <property type="entry name" value="T9SS_plug_1st"/>
    <property type="match status" value="1"/>
</dbReference>
<accession>A0A2U1F985</accession>
<feature type="signal peptide" evidence="1">
    <location>
        <begin position="1"/>
        <end position="25"/>
    </location>
</feature>
<evidence type="ECO:0000259" key="2">
    <source>
        <dbReference type="Pfam" id="PF17116"/>
    </source>
</evidence>
<organism evidence="3 4">
    <name type="scientific">Porphyromonas loveana</name>
    <dbReference type="NCBI Taxonomy" id="1884669"/>
    <lineage>
        <taxon>Bacteria</taxon>
        <taxon>Pseudomonadati</taxon>
        <taxon>Bacteroidota</taxon>
        <taxon>Bacteroidia</taxon>
        <taxon>Bacteroidales</taxon>
        <taxon>Porphyromonadaceae</taxon>
        <taxon>Porphyromonas</taxon>
    </lineage>
</organism>
<dbReference type="AlphaFoldDB" id="A0A2U1F985"/>
<comment type="caution">
    <text evidence="3">The sequence shown here is derived from an EMBL/GenBank/DDBJ whole genome shotgun (WGS) entry which is preliminary data.</text>
</comment>
<evidence type="ECO:0000256" key="1">
    <source>
        <dbReference type="SAM" id="SignalP"/>
    </source>
</evidence>
<reference evidence="3 4" key="1">
    <citation type="submission" date="2018-04" db="EMBL/GenBank/DDBJ databases">
        <title>Genomic Encyclopedia of Type Strains, Phase IV (KMG-IV): sequencing the most valuable type-strain genomes for metagenomic binning, comparative biology and taxonomic classification.</title>
        <authorList>
            <person name="Goeker M."/>
        </authorList>
    </citation>
    <scope>NUCLEOTIDE SEQUENCE [LARGE SCALE GENOMIC DNA]</scope>
    <source>
        <strain evidence="3 4">DSM 28520</strain>
    </source>
</reference>
<evidence type="ECO:0000313" key="3">
    <source>
        <dbReference type="EMBL" id="PVZ08755.1"/>
    </source>
</evidence>
<dbReference type="GeneID" id="94551049"/>
<gene>
    <name evidence="3" type="ORF">C7382_1112</name>
</gene>
<proteinExistence type="predicted"/>
<protein>
    <submittedName>
        <fullName evidence="3">Uncharacterized protein DUF5103</fullName>
    </submittedName>
</protein>
<keyword evidence="1" id="KW-0732">Signal</keyword>
<name>A0A2U1F985_9PORP</name>
<feature type="chain" id="PRO_5015469913" evidence="1">
    <location>
        <begin position="26"/>
        <end position="419"/>
    </location>
</feature>
<dbReference type="Proteomes" id="UP000245462">
    <property type="component" value="Unassembled WGS sequence"/>
</dbReference>
<dbReference type="EMBL" id="QEKY01000011">
    <property type="protein sequence ID" value="PVZ08755.1"/>
    <property type="molecule type" value="Genomic_DNA"/>
</dbReference>
<dbReference type="RefSeq" id="WP_116679585.1">
    <property type="nucleotide sequence ID" value="NZ_QEKY01000011.1"/>
</dbReference>
<feature type="domain" description="Type 9 secretion system plug protein N-terminal" evidence="2">
    <location>
        <begin position="34"/>
        <end position="161"/>
    </location>
</feature>
<sequence length="419" mass="47693">MKQLFSLFSFLCVLFSLMSTTQSVAQTQAHDSRVQSLMVTPTGTNELRLYPYYYLNSGEGVQVSFDMMGDESMTLGYKVRHCDHNWQLSPISPAEAVSGFLENEMDLPRVSRATLVNYVHYELSLPNADCTPKISGNYLLHIYNVYEPEKTLLTVAFRVVEPLVSITGESTSVTYADVHGRYQQVNVAVDLKGLRVLYPSEELTVVIGQNGREACMQSLSKPSGIAGSVITYDQHSGVLFPATNIYRKAEMLSDSYNGMGVYRSYTRGGRYVMELYADKNRAQLPYQYEQNNFGRRIIRSTDTSESATEGEYYEVIFSLESEELPGRVYLAGQAFDFMPMSERELHYDRAEQIYTRSLMLKQGYINYLYFLCSGDGDMLSYTAWTEGNHYETPNLYTVFLYTYAPADIYERLIGVLELK</sequence>
<dbReference type="InterPro" id="IPR031345">
    <property type="entry name" value="T9SS_Plug_N"/>
</dbReference>